<evidence type="ECO:0000313" key="3">
    <source>
        <dbReference type="EMBL" id="KNE61807.1"/>
    </source>
</evidence>
<feature type="region of interest" description="Disordered" evidence="1">
    <location>
        <begin position="1"/>
        <end position="21"/>
    </location>
</feature>
<feature type="compositionally biased region" description="Low complexity" evidence="1">
    <location>
        <begin position="89"/>
        <end position="180"/>
    </location>
</feature>
<keyword evidence="2" id="KW-0812">Transmembrane</keyword>
<keyword evidence="4" id="KW-1185">Reference proteome</keyword>
<evidence type="ECO:0000256" key="2">
    <source>
        <dbReference type="SAM" id="Phobius"/>
    </source>
</evidence>
<protein>
    <submittedName>
        <fullName evidence="3">Uncharacterized protein</fullName>
    </submittedName>
</protein>
<organism evidence="3 4">
    <name type="scientific">Allomyces macrogynus (strain ATCC 38327)</name>
    <name type="common">Allomyces javanicus var. macrogynus</name>
    <dbReference type="NCBI Taxonomy" id="578462"/>
    <lineage>
        <taxon>Eukaryota</taxon>
        <taxon>Fungi</taxon>
        <taxon>Fungi incertae sedis</taxon>
        <taxon>Blastocladiomycota</taxon>
        <taxon>Blastocladiomycetes</taxon>
        <taxon>Blastocladiales</taxon>
        <taxon>Blastocladiaceae</taxon>
        <taxon>Allomyces</taxon>
    </lineage>
</organism>
<keyword evidence="2" id="KW-1133">Transmembrane helix</keyword>
<gene>
    <name evidence="3" type="ORF">AMAG_07087</name>
</gene>
<feature type="region of interest" description="Disordered" evidence="1">
    <location>
        <begin position="459"/>
        <end position="491"/>
    </location>
</feature>
<feature type="compositionally biased region" description="Low complexity" evidence="1">
    <location>
        <begin position="57"/>
        <end position="73"/>
    </location>
</feature>
<feature type="region of interest" description="Disordered" evidence="1">
    <location>
        <begin position="49"/>
        <end position="188"/>
    </location>
</feature>
<reference evidence="3 4" key="1">
    <citation type="submission" date="2009-11" db="EMBL/GenBank/DDBJ databases">
        <title>Annotation of Allomyces macrogynus ATCC 38327.</title>
        <authorList>
            <consortium name="The Broad Institute Genome Sequencing Platform"/>
            <person name="Russ C."/>
            <person name="Cuomo C."/>
            <person name="Burger G."/>
            <person name="Gray M.W."/>
            <person name="Holland P.W.H."/>
            <person name="King N."/>
            <person name="Lang F.B.F."/>
            <person name="Roger A.J."/>
            <person name="Ruiz-Trillo I."/>
            <person name="Young S.K."/>
            <person name="Zeng Q."/>
            <person name="Gargeya S."/>
            <person name="Fitzgerald M."/>
            <person name="Haas B."/>
            <person name="Abouelleil A."/>
            <person name="Alvarado L."/>
            <person name="Arachchi H.M."/>
            <person name="Berlin A."/>
            <person name="Chapman S.B."/>
            <person name="Gearin G."/>
            <person name="Goldberg J."/>
            <person name="Griggs A."/>
            <person name="Gujja S."/>
            <person name="Hansen M."/>
            <person name="Heiman D."/>
            <person name="Howarth C."/>
            <person name="Larimer J."/>
            <person name="Lui A."/>
            <person name="MacDonald P.J.P."/>
            <person name="McCowen C."/>
            <person name="Montmayeur A."/>
            <person name="Murphy C."/>
            <person name="Neiman D."/>
            <person name="Pearson M."/>
            <person name="Priest M."/>
            <person name="Roberts A."/>
            <person name="Saif S."/>
            <person name="Shea T."/>
            <person name="Sisk P."/>
            <person name="Stolte C."/>
            <person name="Sykes S."/>
            <person name="Wortman J."/>
            <person name="Nusbaum C."/>
            <person name="Birren B."/>
        </authorList>
    </citation>
    <scope>NUCLEOTIDE SEQUENCE [LARGE SCALE GENOMIC DNA]</scope>
    <source>
        <strain evidence="3 4">ATCC 38327</strain>
    </source>
</reference>
<evidence type="ECO:0000313" key="4">
    <source>
        <dbReference type="Proteomes" id="UP000054350"/>
    </source>
</evidence>
<dbReference type="Proteomes" id="UP000054350">
    <property type="component" value="Unassembled WGS sequence"/>
</dbReference>
<feature type="region of interest" description="Disordered" evidence="1">
    <location>
        <begin position="560"/>
        <end position="608"/>
    </location>
</feature>
<name>A0A0L0SH80_ALLM3</name>
<proteinExistence type="predicted"/>
<feature type="transmembrane region" description="Helical" evidence="2">
    <location>
        <begin position="430"/>
        <end position="450"/>
    </location>
</feature>
<accession>A0A0L0SH80</accession>
<reference evidence="4" key="2">
    <citation type="submission" date="2009-11" db="EMBL/GenBank/DDBJ databases">
        <title>The Genome Sequence of Allomyces macrogynus strain ATCC 38327.</title>
        <authorList>
            <consortium name="The Broad Institute Genome Sequencing Platform"/>
            <person name="Russ C."/>
            <person name="Cuomo C."/>
            <person name="Shea T."/>
            <person name="Young S.K."/>
            <person name="Zeng Q."/>
            <person name="Koehrsen M."/>
            <person name="Haas B."/>
            <person name="Borodovsky M."/>
            <person name="Guigo R."/>
            <person name="Alvarado L."/>
            <person name="Berlin A."/>
            <person name="Borenstein D."/>
            <person name="Chen Z."/>
            <person name="Engels R."/>
            <person name="Freedman E."/>
            <person name="Gellesch M."/>
            <person name="Goldberg J."/>
            <person name="Griggs A."/>
            <person name="Gujja S."/>
            <person name="Heiman D."/>
            <person name="Hepburn T."/>
            <person name="Howarth C."/>
            <person name="Jen D."/>
            <person name="Larson L."/>
            <person name="Lewis B."/>
            <person name="Mehta T."/>
            <person name="Park D."/>
            <person name="Pearson M."/>
            <person name="Roberts A."/>
            <person name="Saif S."/>
            <person name="Shenoy N."/>
            <person name="Sisk P."/>
            <person name="Stolte C."/>
            <person name="Sykes S."/>
            <person name="Walk T."/>
            <person name="White J."/>
            <person name="Yandava C."/>
            <person name="Burger G."/>
            <person name="Gray M.W."/>
            <person name="Holland P.W.H."/>
            <person name="King N."/>
            <person name="Lang F.B.F."/>
            <person name="Roger A.J."/>
            <person name="Ruiz-Trillo I."/>
            <person name="Lander E."/>
            <person name="Nusbaum C."/>
        </authorList>
    </citation>
    <scope>NUCLEOTIDE SEQUENCE [LARGE SCALE GENOMIC DNA]</scope>
    <source>
        <strain evidence="4">ATCC 38327</strain>
    </source>
</reference>
<dbReference type="EMBL" id="GG745339">
    <property type="protein sequence ID" value="KNE61807.1"/>
    <property type="molecule type" value="Genomic_DNA"/>
</dbReference>
<sequence>MSSPAVRGRRRHRSARSPRSKMRRTMLHLALVALAAVFVILYAPHAVTSSPAPAGPAPAAAAPVAAPAPAPAEGGEKPGASPSNNDAGSPSKNDAPSAPSSPSKSAPTSAPAPASKPGSPIALPGASPAPSAAPSAAAPSSDISPVATHSAASASASATPAATASSPTPTAPSVVPSTTSDPCSSGRCVPPGKKQECLVLNKVWAWRALSSPVYLPIDVRGYFADRFTAKYDPATFPTSLRNASDLVDLFGNAPWSLFATQGTAYMTAQAGCKVPRQRYYLTAAMADLVLYYKQKGDPCSVDAQLNLCAETWDDRAASVQGDLGNTTYCPNQSPEFLAAGAKYVQAMKAHPFRSTDSSCLSGLAIEKDVGHCGWYSEYATCLHADSCADMPGSLRVRCPQILATYSASQNDDVKASDSAGADSTKKSGHVTAIVVGVIAALIVGAGFFALRRARGKRQESLTSTIARTVGRGNNPMAPSPGMPSFASHAASSSPYSPAPSSFVYVQAAQPVTEPLLSPANDPWAALAASSKPPAMVPPYQATPPPAAAHYAAPPRYLAESPAPYAPPMQQQGTPLYMPQPVQARPGPGMGMDRQGSSDPLLPPGPPQY</sequence>
<feature type="compositionally biased region" description="Basic residues" evidence="1">
    <location>
        <begin position="7"/>
        <end position="21"/>
    </location>
</feature>
<dbReference type="AlphaFoldDB" id="A0A0L0SH80"/>
<dbReference type="OrthoDB" id="5578507at2759"/>
<dbReference type="VEuPathDB" id="FungiDB:AMAG_07087"/>
<evidence type="ECO:0000256" key="1">
    <source>
        <dbReference type="SAM" id="MobiDB-lite"/>
    </source>
</evidence>
<keyword evidence="2" id="KW-0472">Membrane</keyword>